<comment type="caution">
    <text evidence="1">The sequence shown here is derived from an EMBL/GenBank/DDBJ whole genome shotgun (WGS) entry which is preliminary data.</text>
</comment>
<evidence type="ECO:0000313" key="1">
    <source>
        <dbReference type="EMBL" id="KAF2534410.1"/>
    </source>
</evidence>
<organism evidence="1">
    <name type="scientific">Brassica cretica</name>
    <name type="common">Mustard</name>
    <dbReference type="NCBI Taxonomy" id="69181"/>
    <lineage>
        <taxon>Eukaryota</taxon>
        <taxon>Viridiplantae</taxon>
        <taxon>Streptophyta</taxon>
        <taxon>Embryophyta</taxon>
        <taxon>Tracheophyta</taxon>
        <taxon>Spermatophyta</taxon>
        <taxon>Magnoliopsida</taxon>
        <taxon>eudicotyledons</taxon>
        <taxon>Gunneridae</taxon>
        <taxon>Pentapetalae</taxon>
        <taxon>rosids</taxon>
        <taxon>malvids</taxon>
        <taxon>Brassicales</taxon>
        <taxon>Brassicaceae</taxon>
        <taxon>Brassiceae</taxon>
        <taxon>Brassica</taxon>
    </lineage>
</organism>
<sequence>MDRIKKEGDVNGLDFEQAYWCAEVNYFPFPFTTKSHLDDLYEKHGVDRAVKIDLASLSENPETFREEYTCGLLTLMVKDREEGLMFGLELCHLCLMKRNNRSPRTFLVSPRPGRQIVDGIPYRDEKWREHFFIFEVSQASVGNLYFSKLPREWAEDIVHSGSSSMSDDLLRTYLKRGYSYCNPRSRGGRFRPIFGIGELCNFSCVSVNWRTVQLLMHIRPLWIGLTGGCREGQCFDPLNRPKRRMPWGVRP</sequence>
<proteinExistence type="predicted"/>
<dbReference type="EMBL" id="QGKY02002305">
    <property type="protein sequence ID" value="KAF2534410.1"/>
    <property type="molecule type" value="Genomic_DNA"/>
</dbReference>
<reference evidence="1" key="1">
    <citation type="submission" date="2019-12" db="EMBL/GenBank/DDBJ databases">
        <title>Genome sequencing and annotation of Brassica cretica.</title>
        <authorList>
            <person name="Studholme D.J."/>
            <person name="Sarris P.F."/>
        </authorList>
    </citation>
    <scope>NUCLEOTIDE SEQUENCE</scope>
    <source>
        <strain evidence="1">PFS-102/07</strain>
        <tissue evidence="1">Leaf</tissue>
    </source>
</reference>
<name>A0A8S9FL33_BRACR</name>
<dbReference type="AlphaFoldDB" id="A0A8S9FL33"/>
<protein>
    <submittedName>
        <fullName evidence="1">Uncharacterized protein</fullName>
    </submittedName>
</protein>
<gene>
    <name evidence="1" type="ORF">F2Q70_00031415</name>
</gene>
<accession>A0A8S9FL33</accession>